<dbReference type="AlphaFoldDB" id="A0A369VXE9"/>
<dbReference type="PANTHER" id="PTHR43434:SF1">
    <property type="entry name" value="PHOSPHOGLYCOLATE PHOSPHATASE"/>
    <property type="match status" value="1"/>
</dbReference>
<comment type="function">
    <text evidence="10">Specifically catalyzes the dephosphorylation of 2-phosphoglycolate. Is involved in the dissimilation of the intracellular 2-phosphoglycolate formed during the DNA repair of 3'-phosphoglycolate ends, a major class of DNA lesions induced by oxidative stress.</text>
</comment>
<dbReference type="InterPro" id="IPR050155">
    <property type="entry name" value="HAD-like_hydrolase_sf"/>
</dbReference>
<dbReference type="EC" id="3.1.3.18" evidence="5 10"/>
<gene>
    <name evidence="11" type="primary">gph</name>
    <name evidence="11" type="ORF">DVW87_04880</name>
</gene>
<keyword evidence="9 10" id="KW-0119">Carbohydrate metabolism</keyword>
<comment type="catalytic activity">
    <reaction evidence="1 10">
        <text>2-phosphoglycolate + H2O = glycolate + phosphate</text>
        <dbReference type="Rhea" id="RHEA:14369"/>
        <dbReference type="ChEBI" id="CHEBI:15377"/>
        <dbReference type="ChEBI" id="CHEBI:29805"/>
        <dbReference type="ChEBI" id="CHEBI:43474"/>
        <dbReference type="ChEBI" id="CHEBI:58033"/>
        <dbReference type="EC" id="3.1.3.18"/>
    </reaction>
</comment>
<comment type="similarity">
    <text evidence="4 10">Belongs to the HAD-like hydrolase superfamily. CbbY/CbbZ/Gph/YieH family.</text>
</comment>
<dbReference type="Pfam" id="PF13419">
    <property type="entry name" value="HAD_2"/>
    <property type="match status" value="1"/>
</dbReference>
<evidence type="ECO:0000256" key="4">
    <source>
        <dbReference type="ARBA" id="ARBA00006171"/>
    </source>
</evidence>
<dbReference type="SFLD" id="SFLDS00003">
    <property type="entry name" value="Haloacid_Dehalogenase"/>
    <property type="match status" value="1"/>
</dbReference>
<dbReference type="InterPro" id="IPR006439">
    <property type="entry name" value="HAD-SF_hydro_IA"/>
</dbReference>
<keyword evidence="8 10" id="KW-0460">Magnesium</keyword>
<feature type="binding site" evidence="10">
    <location>
        <position position="171"/>
    </location>
    <ligand>
        <name>Mg(2+)</name>
        <dbReference type="ChEBI" id="CHEBI:18420"/>
    </ligand>
</feature>
<dbReference type="InterPro" id="IPR036412">
    <property type="entry name" value="HAD-like_sf"/>
</dbReference>
<dbReference type="GO" id="GO:0005975">
    <property type="term" value="P:carbohydrate metabolic process"/>
    <property type="evidence" value="ECO:0007669"/>
    <property type="project" value="InterPro"/>
</dbReference>
<dbReference type="SUPFAM" id="SSF56784">
    <property type="entry name" value="HAD-like"/>
    <property type="match status" value="1"/>
</dbReference>
<dbReference type="SFLD" id="SFLDG01135">
    <property type="entry name" value="C1.5.6:_HAD__Beta-PGM__Phospha"/>
    <property type="match status" value="1"/>
</dbReference>
<evidence type="ECO:0000256" key="3">
    <source>
        <dbReference type="ARBA" id="ARBA00004818"/>
    </source>
</evidence>
<keyword evidence="12" id="KW-1185">Reference proteome</keyword>
<dbReference type="InterPro" id="IPR041492">
    <property type="entry name" value="HAD_2"/>
</dbReference>
<evidence type="ECO:0000256" key="7">
    <source>
        <dbReference type="ARBA" id="ARBA00022801"/>
    </source>
</evidence>
<keyword evidence="7 10" id="KW-0378">Hydrolase</keyword>
<organism evidence="11 12">
    <name type="scientific">Sphingomonas aracearum</name>
    <dbReference type="NCBI Taxonomy" id="2283317"/>
    <lineage>
        <taxon>Bacteria</taxon>
        <taxon>Pseudomonadati</taxon>
        <taxon>Pseudomonadota</taxon>
        <taxon>Alphaproteobacteria</taxon>
        <taxon>Sphingomonadales</taxon>
        <taxon>Sphingomonadaceae</taxon>
        <taxon>Sphingomonas</taxon>
    </lineage>
</organism>
<dbReference type="GO" id="GO:0046872">
    <property type="term" value="F:metal ion binding"/>
    <property type="evidence" value="ECO:0007669"/>
    <property type="project" value="UniProtKB-KW"/>
</dbReference>
<evidence type="ECO:0000256" key="5">
    <source>
        <dbReference type="ARBA" id="ARBA00013078"/>
    </source>
</evidence>
<dbReference type="GO" id="GO:0006281">
    <property type="term" value="P:DNA repair"/>
    <property type="evidence" value="ECO:0007669"/>
    <property type="project" value="TreeGrafter"/>
</dbReference>
<name>A0A369VXE9_9SPHN</name>
<dbReference type="RefSeq" id="WP_114686578.1">
    <property type="nucleotide sequence ID" value="NZ_QQNB01000001.1"/>
</dbReference>
<feature type="active site" description="Nucleophile" evidence="10">
    <location>
        <position position="12"/>
    </location>
</feature>
<proteinExistence type="inferred from homology"/>
<evidence type="ECO:0000313" key="11">
    <source>
        <dbReference type="EMBL" id="RDE06998.1"/>
    </source>
</evidence>
<dbReference type="PANTHER" id="PTHR43434">
    <property type="entry name" value="PHOSPHOGLYCOLATE PHOSPHATASE"/>
    <property type="match status" value="1"/>
</dbReference>
<accession>A0A369VXE9</accession>
<reference evidence="11 12" key="1">
    <citation type="submission" date="2018-07" db="EMBL/GenBank/DDBJ databases">
        <title>a novel species of Sphingomonas isolated from the rhizosphere soil of Araceae plant.</title>
        <authorList>
            <person name="Zhiyong W."/>
            <person name="Qinglan Z."/>
            <person name="Zhiwei F."/>
            <person name="Ding X."/>
            <person name="Gejiao W."/>
            <person name="Shixue Z."/>
        </authorList>
    </citation>
    <scope>NUCLEOTIDE SEQUENCE [LARGE SCALE GENOMIC DNA]</scope>
    <source>
        <strain evidence="11 12">WZY 27</strain>
    </source>
</reference>
<evidence type="ECO:0000256" key="6">
    <source>
        <dbReference type="ARBA" id="ARBA00022723"/>
    </source>
</evidence>
<dbReference type="OrthoDB" id="9793014at2"/>
<dbReference type="NCBIfam" id="TIGR01549">
    <property type="entry name" value="HAD-SF-IA-v1"/>
    <property type="match status" value="1"/>
</dbReference>
<dbReference type="Gene3D" id="1.10.150.240">
    <property type="entry name" value="Putative phosphatase, domain 2"/>
    <property type="match status" value="1"/>
</dbReference>
<comment type="cofactor">
    <cofactor evidence="2 10">
        <name>Mg(2+)</name>
        <dbReference type="ChEBI" id="CHEBI:18420"/>
    </cofactor>
</comment>
<protein>
    <recommendedName>
        <fullName evidence="5 10">Phosphoglycolate phosphatase</fullName>
        <shortName evidence="10">PGP</shortName>
        <shortName evidence="10">PGPase</shortName>
        <ecNumber evidence="5 10">3.1.3.18</ecNumber>
    </recommendedName>
</protein>
<dbReference type="SFLD" id="SFLDG01129">
    <property type="entry name" value="C1.5:_HAD__Beta-PGM__Phosphata"/>
    <property type="match status" value="1"/>
</dbReference>
<dbReference type="Gene3D" id="3.40.50.1000">
    <property type="entry name" value="HAD superfamily/HAD-like"/>
    <property type="match status" value="1"/>
</dbReference>
<evidence type="ECO:0000256" key="2">
    <source>
        <dbReference type="ARBA" id="ARBA00001946"/>
    </source>
</evidence>
<comment type="caution">
    <text evidence="11">The sequence shown here is derived from an EMBL/GenBank/DDBJ whole genome shotgun (WGS) entry which is preliminary data.</text>
</comment>
<keyword evidence="6 10" id="KW-0479">Metal-binding</keyword>
<feature type="binding site" evidence="10">
    <location>
        <position position="14"/>
    </location>
    <ligand>
        <name>Mg(2+)</name>
        <dbReference type="ChEBI" id="CHEBI:18420"/>
    </ligand>
</feature>
<dbReference type="EMBL" id="QQNB01000001">
    <property type="protein sequence ID" value="RDE06998.1"/>
    <property type="molecule type" value="Genomic_DNA"/>
</dbReference>
<evidence type="ECO:0000256" key="1">
    <source>
        <dbReference type="ARBA" id="ARBA00000830"/>
    </source>
</evidence>
<dbReference type="InterPro" id="IPR023214">
    <property type="entry name" value="HAD_sf"/>
</dbReference>
<dbReference type="PRINTS" id="PR00413">
    <property type="entry name" value="HADHALOGNASE"/>
</dbReference>
<feature type="binding site" evidence="10">
    <location>
        <position position="12"/>
    </location>
    <ligand>
        <name>Mg(2+)</name>
        <dbReference type="ChEBI" id="CHEBI:18420"/>
    </ligand>
</feature>
<dbReference type="HAMAP" id="MF_00495">
    <property type="entry name" value="GPH_hydrolase_bact"/>
    <property type="match status" value="1"/>
</dbReference>
<evidence type="ECO:0000256" key="8">
    <source>
        <dbReference type="ARBA" id="ARBA00022842"/>
    </source>
</evidence>
<dbReference type="GO" id="GO:0008967">
    <property type="term" value="F:phosphoglycolate phosphatase activity"/>
    <property type="evidence" value="ECO:0007669"/>
    <property type="project" value="UniProtKB-UniRule"/>
</dbReference>
<comment type="pathway">
    <text evidence="3 10">Organic acid metabolism; glycolate biosynthesis; glycolate from 2-phosphoglycolate: step 1/1.</text>
</comment>
<evidence type="ECO:0000256" key="9">
    <source>
        <dbReference type="ARBA" id="ARBA00023277"/>
    </source>
</evidence>
<dbReference type="InterPro" id="IPR037512">
    <property type="entry name" value="PGPase_prok"/>
</dbReference>
<dbReference type="InterPro" id="IPR023198">
    <property type="entry name" value="PGP-like_dom2"/>
</dbReference>
<dbReference type="NCBIfam" id="TIGR01449">
    <property type="entry name" value="PGP_bact"/>
    <property type="match status" value="1"/>
</dbReference>
<dbReference type="GO" id="GO:0046295">
    <property type="term" value="P:glycolate biosynthetic process"/>
    <property type="evidence" value="ECO:0007669"/>
    <property type="project" value="UniProtKB-UniRule"/>
</dbReference>
<evidence type="ECO:0000313" key="12">
    <source>
        <dbReference type="Proteomes" id="UP000253918"/>
    </source>
</evidence>
<evidence type="ECO:0000256" key="10">
    <source>
        <dbReference type="HAMAP-Rule" id="MF_00495"/>
    </source>
</evidence>
<dbReference type="GO" id="GO:0005829">
    <property type="term" value="C:cytosol"/>
    <property type="evidence" value="ECO:0007669"/>
    <property type="project" value="TreeGrafter"/>
</dbReference>
<dbReference type="UniPathway" id="UPA00865">
    <property type="reaction ID" value="UER00834"/>
</dbReference>
<dbReference type="Proteomes" id="UP000253918">
    <property type="component" value="Unassembled WGS sequence"/>
</dbReference>
<sequence length="220" mass="23086">MRAPPFSIVGFDLDGTLVDTVPDLAGAVNHVLAQAGRAPLDEDTVRGLVGGGTRHMLELALAKTGGADELLLERLLPELLSFYEAHIADASRPFPGAGEALRALRAEGVRLAVVTNKIGRLSRRLLEAVDLLDLVDTVIGGDEVERQKPDSAPLTAMVERLGGGRAAFVGDSIYDMAAARAAALPAVAVSFGYRDRPAEALGADALIDSFAELLPALEKL</sequence>